<name>A0A0C7P2D4_DEFTU</name>
<feature type="transmembrane region" description="Helical" evidence="1">
    <location>
        <begin position="123"/>
        <end position="145"/>
    </location>
</feature>
<dbReference type="OrthoDB" id="47109at2"/>
<organism evidence="3 4">
    <name type="scientific">Defluviitoga tunisiensis</name>
    <dbReference type="NCBI Taxonomy" id="1006576"/>
    <lineage>
        <taxon>Bacteria</taxon>
        <taxon>Thermotogati</taxon>
        <taxon>Thermotogota</taxon>
        <taxon>Thermotogae</taxon>
        <taxon>Petrotogales</taxon>
        <taxon>Petrotogaceae</taxon>
        <taxon>Defluviitoga</taxon>
    </lineage>
</organism>
<evidence type="ECO:0000256" key="1">
    <source>
        <dbReference type="SAM" id="Phobius"/>
    </source>
</evidence>
<evidence type="ECO:0000313" key="3">
    <source>
        <dbReference type="EMBL" id="CEP78124.1"/>
    </source>
</evidence>
<evidence type="ECO:0000259" key="2">
    <source>
        <dbReference type="Pfam" id="PF07331"/>
    </source>
</evidence>
<feature type="transmembrane region" description="Helical" evidence="1">
    <location>
        <begin position="85"/>
        <end position="117"/>
    </location>
</feature>
<reference evidence="4" key="1">
    <citation type="submission" date="2014-11" db="EMBL/GenBank/DDBJ databases">
        <authorList>
            <person name="Wibberg D."/>
        </authorList>
    </citation>
    <scope>NUCLEOTIDE SEQUENCE [LARGE SCALE GENOMIC DNA]</scope>
    <source>
        <strain evidence="4">L3</strain>
    </source>
</reference>
<dbReference type="AlphaFoldDB" id="A0A0C7P2D4"/>
<keyword evidence="1" id="KW-1133">Transmembrane helix</keyword>
<dbReference type="Pfam" id="PF07331">
    <property type="entry name" value="TctB"/>
    <property type="match status" value="1"/>
</dbReference>
<keyword evidence="1" id="KW-0812">Transmembrane</keyword>
<protein>
    <submittedName>
        <fullName evidence="3">Tripartite tricarboxylate transporter TctB</fullName>
    </submittedName>
</protein>
<dbReference type="PATRIC" id="fig|1006576.9.peg.804"/>
<accession>A0A0C7P2D4</accession>
<evidence type="ECO:0000313" key="4">
    <source>
        <dbReference type="Proteomes" id="UP000032809"/>
    </source>
</evidence>
<keyword evidence="1" id="KW-0472">Membrane</keyword>
<sequence>MKKQKGNFWFGLTLVLIAIIDFYQTIKFPSFEVSGIRLPGPAFFPVILGIVFFIGGVYEIICSFMSGNTFKINLGWFKSWENRNIIFFLLSSLIYVILLNYFGFIICTLILLVILMLRLRVKFLTSIGISLIVLAIILVVFQFFFNVSFPTGIFSFI</sequence>
<gene>
    <name evidence="3" type="primary">tctB</name>
    <name evidence="3" type="ORF">DTL3_0815</name>
</gene>
<dbReference type="EMBL" id="LN824141">
    <property type="protein sequence ID" value="CEP78124.1"/>
    <property type="molecule type" value="Genomic_DNA"/>
</dbReference>
<feature type="domain" description="DUF1468" evidence="2">
    <location>
        <begin position="9"/>
        <end position="150"/>
    </location>
</feature>
<dbReference type="KEGG" id="dtn:DTL3_0815"/>
<feature type="transmembrane region" description="Helical" evidence="1">
    <location>
        <begin position="42"/>
        <end position="64"/>
    </location>
</feature>
<keyword evidence="4" id="KW-1185">Reference proteome</keyword>
<dbReference type="STRING" id="1006576.DTL3_0815"/>
<dbReference type="Proteomes" id="UP000032809">
    <property type="component" value="Chromosome I"/>
</dbReference>
<proteinExistence type="predicted"/>
<feature type="transmembrane region" description="Helical" evidence="1">
    <location>
        <begin position="7"/>
        <end position="26"/>
    </location>
</feature>
<dbReference type="InterPro" id="IPR009936">
    <property type="entry name" value="DUF1468"/>
</dbReference>
<dbReference type="HOGENOM" id="CLU_110735_7_0_0"/>
<dbReference type="RefSeq" id="WP_045087639.1">
    <property type="nucleotide sequence ID" value="NZ_LN824141.1"/>
</dbReference>